<protein>
    <recommendedName>
        <fullName evidence="4">M penetrans family 1 protein</fullName>
    </recommendedName>
</protein>
<feature type="transmembrane region" description="Helical" evidence="1">
    <location>
        <begin position="21"/>
        <end position="42"/>
    </location>
</feature>
<comment type="caution">
    <text evidence="2">The sequence shown here is derived from an EMBL/GenBank/DDBJ whole genome shotgun (WGS) entry which is preliminary data.</text>
</comment>
<dbReference type="Pfam" id="PF20420">
    <property type="entry name" value="DUF6702"/>
    <property type="match status" value="1"/>
</dbReference>
<organism evidence="2 3">
    <name type="scientific">Cloacibacterium rupense</name>
    <dbReference type="NCBI Taxonomy" id="517423"/>
    <lineage>
        <taxon>Bacteria</taxon>
        <taxon>Pseudomonadati</taxon>
        <taxon>Bacteroidota</taxon>
        <taxon>Flavobacteriia</taxon>
        <taxon>Flavobacteriales</taxon>
        <taxon>Weeksellaceae</taxon>
    </lineage>
</organism>
<keyword evidence="1" id="KW-1133">Transmembrane helix</keyword>
<evidence type="ECO:0008006" key="4">
    <source>
        <dbReference type="Google" id="ProtNLM"/>
    </source>
</evidence>
<name>A0ABQ2NH60_9FLAO</name>
<keyword evidence="3" id="KW-1185">Reference proteome</keyword>
<reference evidence="3" key="1">
    <citation type="journal article" date="2019" name="Int. J. Syst. Evol. Microbiol.">
        <title>The Global Catalogue of Microorganisms (GCM) 10K type strain sequencing project: providing services to taxonomists for standard genome sequencing and annotation.</title>
        <authorList>
            <consortium name="The Broad Institute Genomics Platform"/>
            <consortium name="The Broad Institute Genome Sequencing Center for Infectious Disease"/>
            <person name="Wu L."/>
            <person name="Ma J."/>
        </authorList>
    </citation>
    <scope>NUCLEOTIDE SEQUENCE [LARGE SCALE GENOMIC DNA]</scope>
    <source>
        <strain evidence="3">CGMCC 1.7656</strain>
    </source>
</reference>
<keyword evidence="1" id="KW-0812">Transmembrane</keyword>
<accession>A0ABQ2NH60</accession>
<evidence type="ECO:0000313" key="3">
    <source>
        <dbReference type="Proteomes" id="UP000620064"/>
    </source>
</evidence>
<sequence length="177" mass="20119">MTIFNTFERIIFQKWNLKLEIMKKIIGIIAIGLLLISMSFVLSDFYSSMTKVDYVEGSKTLKFSTKLNSEHISQVLKINPSTTAFEAEVKKYVNNHIEVYVNGQKKALTFTGSQVNGETAWVYYEASGVADISSIRIKNNILFEAFPKQMNLVNIAYKGAQKNMTFMKGKEVNEVSF</sequence>
<keyword evidence="1" id="KW-0472">Membrane</keyword>
<dbReference type="EMBL" id="BMLV01000002">
    <property type="protein sequence ID" value="GGP03188.1"/>
    <property type="molecule type" value="Genomic_DNA"/>
</dbReference>
<gene>
    <name evidence="2" type="ORF">GCM10010992_10590</name>
</gene>
<dbReference type="InterPro" id="IPR046525">
    <property type="entry name" value="DUF6702"/>
</dbReference>
<proteinExistence type="predicted"/>
<dbReference type="Proteomes" id="UP000620064">
    <property type="component" value="Unassembled WGS sequence"/>
</dbReference>
<evidence type="ECO:0000256" key="1">
    <source>
        <dbReference type="SAM" id="Phobius"/>
    </source>
</evidence>
<evidence type="ECO:0000313" key="2">
    <source>
        <dbReference type="EMBL" id="GGP03188.1"/>
    </source>
</evidence>